<dbReference type="GO" id="GO:0006338">
    <property type="term" value="P:chromatin remodeling"/>
    <property type="evidence" value="ECO:0007669"/>
    <property type="project" value="TreeGrafter"/>
</dbReference>
<accession>A0AA88XN34</accession>
<feature type="region of interest" description="Disordered" evidence="4">
    <location>
        <begin position="42"/>
        <end position="86"/>
    </location>
</feature>
<dbReference type="InterPro" id="IPR043509">
    <property type="entry name" value="Bromo_Brdt_II"/>
</dbReference>
<feature type="region of interest" description="Disordered" evidence="4">
    <location>
        <begin position="485"/>
        <end position="532"/>
    </location>
</feature>
<dbReference type="GO" id="GO:0000785">
    <property type="term" value="C:chromatin"/>
    <property type="evidence" value="ECO:0007669"/>
    <property type="project" value="TreeGrafter"/>
</dbReference>
<comment type="caution">
    <text evidence="6">The sequence shown here is derived from an EMBL/GenBank/DDBJ whole genome shotgun (WGS) entry which is preliminary data.</text>
</comment>
<evidence type="ECO:0000313" key="6">
    <source>
        <dbReference type="EMBL" id="KAK3087339.1"/>
    </source>
</evidence>
<dbReference type="GO" id="GO:0005634">
    <property type="term" value="C:nucleus"/>
    <property type="evidence" value="ECO:0007669"/>
    <property type="project" value="TreeGrafter"/>
</dbReference>
<evidence type="ECO:0000256" key="4">
    <source>
        <dbReference type="SAM" id="MobiDB-lite"/>
    </source>
</evidence>
<dbReference type="InterPro" id="IPR001487">
    <property type="entry name" value="Bromodomain"/>
</dbReference>
<feature type="compositionally biased region" description="Low complexity" evidence="4">
    <location>
        <begin position="225"/>
        <end position="252"/>
    </location>
</feature>
<dbReference type="PANTHER" id="PTHR22880">
    <property type="entry name" value="FALZ-RELATED BROMODOMAIN-CONTAINING PROTEINS"/>
    <property type="match status" value="1"/>
</dbReference>
<evidence type="ECO:0000313" key="7">
    <source>
        <dbReference type="Proteomes" id="UP001186944"/>
    </source>
</evidence>
<organism evidence="6 7">
    <name type="scientific">Pinctada imbricata</name>
    <name type="common">Atlantic pearl-oyster</name>
    <name type="synonym">Pinctada martensii</name>
    <dbReference type="NCBI Taxonomy" id="66713"/>
    <lineage>
        <taxon>Eukaryota</taxon>
        <taxon>Metazoa</taxon>
        <taxon>Spiralia</taxon>
        <taxon>Lophotrochozoa</taxon>
        <taxon>Mollusca</taxon>
        <taxon>Bivalvia</taxon>
        <taxon>Autobranchia</taxon>
        <taxon>Pteriomorphia</taxon>
        <taxon>Pterioida</taxon>
        <taxon>Pterioidea</taxon>
        <taxon>Pteriidae</taxon>
        <taxon>Pinctada</taxon>
    </lineage>
</organism>
<protein>
    <recommendedName>
        <fullName evidence="5">Bromo domain-containing protein</fullName>
    </recommendedName>
</protein>
<feature type="compositionally biased region" description="Polar residues" evidence="4">
    <location>
        <begin position="315"/>
        <end position="325"/>
    </location>
</feature>
<dbReference type="SUPFAM" id="SSF47370">
    <property type="entry name" value="Bromodomain"/>
    <property type="match status" value="2"/>
</dbReference>
<evidence type="ECO:0000259" key="5">
    <source>
        <dbReference type="PROSITE" id="PS50014"/>
    </source>
</evidence>
<keyword evidence="2 3" id="KW-0103">Bromodomain</keyword>
<dbReference type="EMBL" id="VSWD01000011">
    <property type="protein sequence ID" value="KAK3087339.1"/>
    <property type="molecule type" value="Genomic_DNA"/>
</dbReference>
<dbReference type="FunFam" id="1.20.920.10:FF:000003">
    <property type="entry name" value="Bromodomain-containing protein 2"/>
    <property type="match status" value="1"/>
</dbReference>
<dbReference type="SMART" id="SM00297">
    <property type="entry name" value="BROMO"/>
    <property type="match status" value="2"/>
</dbReference>
<feature type="domain" description="Bromo" evidence="5">
    <location>
        <begin position="102"/>
        <end position="174"/>
    </location>
</feature>
<feature type="region of interest" description="Disordered" evidence="4">
    <location>
        <begin position="195"/>
        <end position="214"/>
    </location>
</feature>
<dbReference type="InterPro" id="IPR036427">
    <property type="entry name" value="Bromodomain-like_sf"/>
</dbReference>
<feature type="compositionally biased region" description="Low complexity" evidence="4">
    <location>
        <begin position="65"/>
        <end position="78"/>
    </location>
</feature>
<name>A0AA88XN34_PINIB</name>
<feature type="region of interest" description="Disordered" evidence="4">
    <location>
        <begin position="285"/>
        <end position="325"/>
    </location>
</feature>
<feature type="region of interest" description="Disordered" evidence="4">
    <location>
        <begin position="347"/>
        <end position="378"/>
    </location>
</feature>
<dbReference type="InterPro" id="IPR018359">
    <property type="entry name" value="Bromodomain_CS"/>
</dbReference>
<dbReference type="PRINTS" id="PR00503">
    <property type="entry name" value="BROMODOMAIN"/>
</dbReference>
<dbReference type="PROSITE" id="PS00633">
    <property type="entry name" value="BROMODOMAIN_1"/>
    <property type="match status" value="2"/>
</dbReference>
<dbReference type="GO" id="GO:0006355">
    <property type="term" value="P:regulation of DNA-templated transcription"/>
    <property type="evidence" value="ECO:0007669"/>
    <property type="project" value="TreeGrafter"/>
</dbReference>
<evidence type="ECO:0000256" key="3">
    <source>
        <dbReference type="PROSITE-ProRule" id="PRU00035"/>
    </source>
</evidence>
<dbReference type="AlphaFoldDB" id="A0AA88XN34"/>
<dbReference type="Pfam" id="PF00439">
    <property type="entry name" value="Bromodomain"/>
    <property type="match status" value="2"/>
</dbReference>
<feature type="compositionally biased region" description="Basic and acidic residues" evidence="4">
    <location>
        <begin position="47"/>
        <end position="58"/>
    </location>
</feature>
<proteinExistence type="predicted"/>
<dbReference type="Gene3D" id="1.20.920.10">
    <property type="entry name" value="Bromodomain-like"/>
    <property type="match status" value="2"/>
</dbReference>
<dbReference type="InterPro" id="IPR050935">
    <property type="entry name" value="Bromo_chromatin_reader"/>
</dbReference>
<evidence type="ECO:0000256" key="2">
    <source>
        <dbReference type="ARBA" id="ARBA00023117"/>
    </source>
</evidence>
<gene>
    <name evidence="6" type="ORF">FSP39_004819</name>
</gene>
<dbReference type="CDD" id="cd05498">
    <property type="entry name" value="Bromo_Brdt_II_like"/>
    <property type="match status" value="1"/>
</dbReference>
<dbReference type="Proteomes" id="UP001186944">
    <property type="component" value="Unassembled WGS sequence"/>
</dbReference>
<evidence type="ECO:0000256" key="1">
    <source>
        <dbReference type="ARBA" id="ARBA00022737"/>
    </source>
</evidence>
<feature type="compositionally biased region" description="Acidic residues" evidence="4">
    <location>
        <begin position="501"/>
        <end position="520"/>
    </location>
</feature>
<dbReference type="CDD" id="cd05497">
    <property type="entry name" value="Bromo_Brdt_I_like"/>
    <property type="match status" value="1"/>
</dbReference>
<dbReference type="PROSITE" id="PS50014">
    <property type="entry name" value="BROMODOMAIN_2"/>
    <property type="match status" value="2"/>
</dbReference>
<dbReference type="PANTHER" id="PTHR22880:SF225">
    <property type="entry name" value="BROMODOMAIN-CONTAINING PROTEIN BET-1-RELATED"/>
    <property type="match status" value="1"/>
</dbReference>
<reference evidence="6" key="1">
    <citation type="submission" date="2019-08" db="EMBL/GenBank/DDBJ databases">
        <title>The improved chromosome-level genome for the pearl oyster Pinctada fucata martensii using PacBio sequencing and Hi-C.</title>
        <authorList>
            <person name="Zheng Z."/>
        </authorList>
    </citation>
    <scope>NUCLEOTIDE SEQUENCE</scope>
    <source>
        <strain evidence="6">ZZ-2019</strain>
        <tissue evidence="6">Adductor muscle</tissue>
    </source>
</reference>
<feature type="region of interest" description="Disordered" evidence="4">
    <location>
        <begin position="225"/>
        <end position="260"/>
    </location>
</feature>
<feature type="domain" description="Bromo" evidence="5">
    <location>
        <begin position="396"/>
        <end position="468"/>
    </location>
</feature>
<keyword evidence="7" id="KW-1185">Reference proteome</keyword>
<dbReference type="InterPro" id="IPR043508">
    <property type="entry name" value="Bromo_Brdt_I"/>
</dbReference>
<dbReference type="FunFam" id="1.20.920.10:FF:000002">
    <property type="entry name" value="Bromodomain-containing protein 4"/>
    <property type="match status" value="1"/>
</dbReference>
<sequence>MDYLYLRHGQHRRIYYANEAITRAGGDSVHQSPVRQNSVNEYNFTSDSEKSVKDHNPNDSDANEAASPAPSTPTQPSSGGRSKGRQTNQLQYLLKNVLKAVWKHHYAWPFHKPVDSKALNLPDYYDIIKHPMDLGTIKKKLETNYYYSATECIHDFNQMFTNCYIYNNPKEDIVLMAQVLEKLFLQKVAQMPSEEKEILPPSKKTPKSKMPVPKTPVIKASVPAISTTTPQIPTSTTTPNSVPSTSSAAPVSKEATPNSSVAIATPAASTVITNSEPEIKPAFSSTSIPSGLDPGVVPPAQPTKTKRGVKRKADTTTPVVASSPSDPTFEIPVKVEKKITLPQKIPARRESYNRQIKKPKRDLPEEQAQHSSKHKHKMTEQLKYCNNLLKELFSKKHQTYAWPFYKPVDADNLGLHDYHDIIKKPMDLGSIKKKMDSREYRSANDFAMDVRLIFSNCYRYNPADSDVVMMARKLQDVFEVKYARMPEESASPEGNDLKDDSESDLSDLPESESEDDDSETEREQKIRNCRKR</sequence>
<keyword evidence="1" id="KW-0677">Repeat</keyword>